<sequence length="283" mass="31846">MAMQSRDYRALGPHGFHRVHYTEWGDPANPKVLICVHGLTRTGRDFDFLAAALEQDYRVICPDVVGRGHSDWLADKSDYTYPLYVNDLAMLLARIDAERIDWVGTSMGGLIGIFMASYPGTPIHKMVINDIGPRIPVAGLQRVATYVGQLVTYDSIERMERFMRTIAAPFGNLSDAQWRHMTIHSSRQLEDGRYAMAYDPGIAENFKTLDLKDIDLWPFWDRIHCPTLVLRGAFSDVLDHADAVAMTERGPKAKLIEFPGMGHAPALMADDQIAVVRDWLLAD</sequence>
<evidence type="ECO:0000256" key="1">
    <source>
        <dbReference type="ARBA" id="ARBA00022801"/>
    </source>
</evidence>
<dbReference type="Proteomes" id="UP000019184">
    <property type="component" value="Unassembled WGS sequence"/>
</dbReference>
<dbReference type="EC" id="3.-.-.-" evidence="3"/>
<dbReference type="SUPFAM" id="SSF53474">
    <property type="entry name" value="alpha/beta-Hydrolases"/>
    <property type="match status" value="1"/>
</dbReference>
<evidence type="ECO:0000313" key="3">
    <source>
        <dbReference type="EMBL" id="CDH46748.1"/>
    </source>
</evidence>
<dbReference type="AlphaFoldDB" id="A0A7U7J5Q2"/>
<dbReference type="Gene3D" id="3.40.50.1820">
    <property type="entry name" value="alpha/beta hydrolase"/>
    <property type="match status" value="1"/>
</dbReference>
<dbReference type="Pfam" id="PF00561">
    <property type="entry name" value="Abhydrolase_1"/>
    <property type="match status" value="1"/>
</dbReference>
<dbReference type="InterPro" id="IPR050266">
    <property type="entry name" value="AB_hydrolase_sf"/>
</dbReference>
<reference evidence="3 4" key="1">
    <citation type="journal article" date="2014" name="ISME J.">
        <title>Candidatus Competibacter-lineage genomes retrieved from metagenomes reveal functional metabolic diversity.</title>
        <authorList>
            <person name="McIlroy S.J."/>
            <person name="Albertsen M."/>
            <person name="Andresen E.K."/>
            <person name="Saunders A.M."/>
            <person name="Kristiansen R."/>
            <person name="Stokholm-Bjerregaard M."/>
            <person name="Nielsen K.L."/>
            <person name="Nielsen P.H."/>
        </authorList>
    </citation>
    <scope>NUCLEOTIDE SEQUENCE [LARGE SCALE GENOMIC DNA]</scope>
    <source>
        <strain evidence="3 4">Run_B_J11</strain>
    </source>
</reference>
<dbReference type="PANTHER" id="PTHR43798:SF31">
    <property type="entry name" value="AB HYDROLASE SUPERFAMILY PROTEIN YCLE"/>
    <property type="match status" value="1"/>
</dbReference>
<dbReference type="RefSeq" id="WP_034435457.1">
    <property type="nucleotide sequence ID" value="NZ_CBTK010000275.1"/>
</dbReference>
<dbReference type="PRINTS" id="PR00111">
    <property type="entry name" value="ABHYDROLASE"/>
</dbReference>
<dbReference type="EMBL" id="CBTK010000275">
    <property type="protein sequence ID" value="CDH46748.1"/>
    <property type="molecule type" value="Genomic_DNA"/>
</dbReference>
<dbReference type="InterPro" id="IPR000073">
    <property type="entry name" value="AB_hydrolase_1"/>
</dbReference>
<accession>A0A7U7J5Q2</accession>
<evidence type="ECO:0000313" key="4">
    <source>
        <dbReference type="Proteomes" id="UP000019184"/>
    </source>
</evidence>
<evidence type="ECO:0000259" key="2">
    <source>
        <dbReference type="Pfam" id="PF00561"/>
    </source>
</evidence>
<dbReference type="GO" id="GO:0016787">
    <property type="term" value="F:hydrolase activity"/>
    <property type="evidence" value="ECO:0007669"/>
    <property type="project" value="UniProtKB-KW"/>
</dbReference>
<organism evidence="3 4">
    <name type="scientific">Candidatus Contendobacter odensis Run_B_J11</name>
    <dbReference type="NCBI Taxonomy" id="1400861"/>
    <lineage>
        <taxon>Bacteria</taxon>
        <taxon>Pseudomonadati</taxon>
        <taxon>Pseudomonadota</taxon>
        <taxon>Gammaproteobacteria</taxon>
        <taxon>Candidatus Competibacteraceae</taxon>
        <taxon>Candidatus Contendibacter</taxon>
    </lineage>
</organism>
<gene>
    <name evidence="3" type="ORF">BN874_590016</name>
</gene>
<dbReference type="PANTHER" id="PTHR43798">
    <property type="entry name" value="MONOACYLGLYCEROL LIPASE"/>
    <property type="match status" value="1"/>
</dbReference>
<comment type="caution">
    <text evidence="3">The sequence shown here is derived from an EMBL/GenBank/DDBJ whole genome shotgun (WGS) entry which is preliminary data.</text>
</comment>
<dbReference type="InterPro" id="IPR029058">
    <property type="entry name" value="AB_hydrolase_fold"/>
</dbReference>
<proteinExistence type="predicted"/>
<protein>
    <submittedName>
        <fullName evidence="3">Hydrolase</fullName>
        <ecNumber evidence="3">3.-.-.-</ecNumber>
    </submittedName>
</protein>
<keyword evidence="4" id="KW-1185">Reference proteome</keyword>
<keyword evidence="1 3" id="KW-0378">Hydrolase</keyword>
<feature type="domain" description="AB hydrolase-1" evidence="2">
    <location>
        <begin position="32"/>
        <end position="265"/>
    </location>
</feature>
<name>A0A7U7J5Q2_9GAMM</name>
<dbReference type="GO" id="GO:0016020">
    <property type="term" value="C:membrane"/>
    <property type="evidence" value="ECO:0007669"/>
    <property type="project" value="TreeGrafter"/>
</dbReference>